<dbReference type="OrthoDB" id="5572306at2"/>
<name>G3IXF3_METTV</name>
<dbReference type="HOGENOM" id="CLU_1794656_0_0_6"/>
<dbReference type="Proteomes" id="UP000004664">
    <property type="component" value="Unassembled WGS sequence"/>
</dbReference>
<gene>
    <name evidence="1" type="ORF">Mettu_2055</name>
</gene>
<keyword evidence="2" id="KW-1185">Reference proteome</keyword>
<sequence>MVKSELCINLWYCFDKESGFVDAIAGRGYFLSGTDDQKTAMLKALAASDYLNAQWQPVPERYQSKLVNTPTNETTSFSGVIHATDIDMLGMDLFEEVFKQIESVNQAYAPIKNTGTVKVPDEPLYVITPVENSKGIIKIITG</sequence>
<evidence type="ECO:0000313" key="2">
    <source>
        <dbReference type="Proteomes" id="UP000004664"/>
    </source>
</evidence>
<reference evidence="1 2" key="1">
    <citation type="submission" date="2011-06" db="EMBL/GenBank/DDBJ databases">
        <title>Genomic sequence of Methylobacter tundripaludum SV96.</title>
        <authorList>
            <consortium name="US DOE Joint Genome Institute"/>
            <person name="Lucas S."/>
            <person name="Han J."/>
            <person name="Lapidus A."/>
            <person name="Cheng J.-F."/>
            <person name="Goodwin L."/>
            <person name="Pitluck S."/>
            <person name="Held B."/>
            <person name="Detter J.C."/>
            <person name="Han C."/>
            <person name="Tapia R."/>
            <person name="Land M."/>
            <person name="Hauser L."/>
            <person name="Kyrpides N."/>
            <person name="Ivanova N."/>
            <person name="Ovchinnikova G."/>
            <person name="Pagani I."/>
            <person name="Klotz M.G."/>
            <person name="Dispirito A.A."/>
            <person name="Murrell J.C."/>
            <person name="Dunfield P."/>
            <person name="Kalyuzhnaya M.G."/>
            <person name="Svenning M."/>
            <person name="Trotsenko Y.A."/>
            <person name="Stein L.Y."/>
            <person name="Woyke T."/>
        </authorList>
    </citation>
    <scope>NUCLEOTIDE SEQUENCE [LARGE SCALE GENOMIC DNA]</scope>
    <source>
        <strain evidence="2">ATCC BAA-1195 / DSM 17260 / SV96</strain>
    </source>
</reference>
<dbReference type="EMBL" id="JH109152">
    <property type="protein sequence ID" value="EGW23210.1"/>
    <property type="molecule type" value="Genomic_DNA"/>
</dbReference>
<accession>G3IXF3</accession>
<dbReference type="eggNOG" id="ENOG502ZFNB">
    <property type="taxonomic scope" value="Bacteria"/>
</dbReference>
<evidence type="ECO:0000313" key="1">
    <source>
        <dbReference type="EMBL" id="EGW23210.1"/>
    </source>
</evidence>
<dbReference type="AlphaFoldDB" id="G3IXF3"/>
<proteinExistence type="predicted"/>
<dbReference type="RefSeq" id="WP_006891330.1">
    <property type="nucleotide sequence ID" value="NZ_JH109152.1"/>
</dbReference>
<protein>
    <submittedName>
        <fullName evidence="1">Uncharacterized protein</fullName>
    </submittedName>
</protein>
<organism evidence="1 2">
    <name type="scientific">Methylobacter tundripaludum (strain ATCC BAA-1195 / DSM 17260 / SV96)</name>
    <dbReference type="NCBI Taxonomy" id="697282"/>
    <lineage>
        <taxon>Bacteria</taxon>
        <taxon>Pseudomonadati</taxon>
        <taxon>Pseudomonadota</taxon>
        <taxon>Gammaproteobacteria</taxon>
        <taxon>Methylococcales</taxon>
        <taxon>Methylococcaceae</taxon>
        <taxon>Methylobacter</taxon>
    </lineage>
</organism>